<reference evidence="2 3" key="1">
    <citation type="journal article" date="2020" name="Microb. Genom.">
        <title>Genetic diversity of clinical and environmental Mucorales isolates obtained from an investigation of mucormycosis cases among solid organ transplant recipients.</title>
        <authorList>
            <person name="Nguyen M.H."/>
            <person name="Kaul D."/>
            <person name="Muto C."/>
            <person name="Cheng S.J."/>
            <person name="Richter R.A."/>
            <person name="Bruno V.M."/>
            <person name="Liu G."/>
            <person name="Beyhan S."/>
            <person name="Sundermann A.J."/>
            <person name="Mounaud S."/>
            <person name="Pasculle A.W."/>
            <person name="Nierman W.C."/>
            <person name="Driscoll E."/>
            <person name="Cumbie R."/>
            <person name="Clancy C.J."/>
            <person name="Dupont C.L."/>
        </authorList>
    </citation>
    <scope>NUCLEOTIDE SEQUENCE [LARGE SCALE GENOMIC DNA]</scope>
    <source>
        <strain evidence="2 3">GL24</strain>
    </source>
</reference>
<name>A0A9P7BZG5_9FUNG</name>
<dbReference type="Proteomes" id="UP000740926">
    <property type="component" value="Unassembled WGS sequence"/>
</dbReference>
<dbReference type="EMBL" id="JAANIU010013603">
    <property type="protein sequence ID" value="KAG1529937.1"/>
    <property type="molecule type" value="Genomic_DNA"/>
</dbReference>
<organism evidence="2 3">
    <name type="scientific">Rhizopus delemar</name>
    <dbReference type="NCBI Taxonomy" id="936053"/>
    <lineage>
        <taxon>Eukaryota</taxon>
        <taxon>Fungi</taxon>
        <taxon>Fungi incertae sedis</taxon>
        <taxon>Mucoromycota</taxon>
        <taxon>Mucoromycotina</taxon>
        <taxon>Mucoromycetes</taxon>
        <taxon>Mucorales</taxon>
        <taxon>Mucorineae</taxon>
        <taxon>Rhizopodaceae</taxon>
        <taxon>Rhizopus</taxon>
    </lineage>
</organism>
<evidence type="ECO:0000256" key="1">
    <source>
        <dbReference type="SAM" id="MobiDB-lite"/>
    </source>
</evidence>
<evidence type="ECO:0000313" key="2">
    <source>
        <dbReference type="EMBL" id="KAG1529937.1"/>
    </source>
</evidence>
<gene>
    <name evidence="2" type="ORF">G6F50_017658</name>
</gene>
<evidence type="ECO:0000313" key="3">
    <source>
        <dbReference type="Proteomes" id="UP000740926"/>
    </source>
</evidence>
<protein>
    <submittedName>
        <fullName evidence="2">Uncharacterized protein</fullName>
    </submittedName>
</protein>
<comment type="caution">
    <text evidence="2">The sequence shown here is derived from an EMBL/GenBank/DDBJ whole genome shotgun (WGS) entry which is preliminary data.</text>
</comment>
<dbReference type="AlphaFoldDB" id="A0A9P7BZG5"/>
<proteinExistence type="predicted"/>
<sequence>MLRSRKPNGTSRLRRPLNMAAAMPETARGYPGVASARVSGGSGTPRSFTGSGGAMSGRSLATRITYSMYNTASMIPGNSAPAYSCTTDTPVVAPYTISITDGGSRMPRQPPAVMAPAVSRTL</sequence>
<keyword evidence="3" id="KW-1185">Reference proteome</keyword>
<feature type="region of interest" description="Disordered" evidence="1">
    <location>
        <begin position="34"/>
        <end position="55"/>
    </location>
</feature>
<accession>A0A9P7BZG5</accession>